<sequence length="158" mass="17142">MKNSKSGFGLVEIVIGVAIISASLFSLAAVAEISLRLTRISRENIKASFLLEEGVEAIKFLRDSGWSANIVSLTTGASYYLNFNGTSWEAASVNSPIDGVFERSFVIEDVYRDASDDIAESGVLDPDTKKVSVFVLWNTQTGTVAKSISTYITNIFNN</sequence>
<evidence type="ECO:0008006" key="4">
    <source>
        <dbReference type="Google" id="ProtNLM"/>
    </source>
</evidence>
<keyword evidence="1" id="KW-0472">Membrane</keyword>
<proteinExistence type="predicted"/>
<keyword evidence="1" id="KW-1133">Transmembrane helix</keyword>
<protein>
    <recommendedName>
        <fullName evidence="4">Type II secretion system protein GspI C-terminal domain-containing protein</fullName>
    </recommendedName>
</protein>
<dbReference type="AlphaFoldDB" id="A0A1G2FBI5"/>
<comment type="caution">
    <text evidence="2">The sequence shown here is derived from an EMBL/GenBank/DDBJ whole genome shotgun (WGS) entry which is preliminary data.</text>
</comment>
<evidence type="ECO:0000313" key="2">
    <source>
        <dbReference type="EMBL" id="OGZ35132.1"/>
    </source>
</evidence>
<name>A0A1G2FBI5_9BACT</name>
<dbReference type="Proteomes" id="UP000176974">
    <property type="component" value="Unassembled WGS sequence"/>
</dbReference>
<evidence type="ECO:0000256" key="1">
    <source>
        <dbReference type="SAM" id="Phobius"/>
    </source>
</evidence>
<evidence type="ECO:0000313" key="3">
    <source>
        <dbReference type="Proteomes" id="UP000176974"/>
    </source>
</evidence>
<gene>
    <name evidence="2" type="ORF">A2815_02210</name>
</gene>
<keyword evidence="1" id="KW-0812">Transmembrane</keyword>
<feature type="transmembrane region" description="Helical" evidence="1">
    <location>
        <begin position="13"/>
        <end position="35"/>
    </location>
</feature>
<dbReference type="EMBL" id="MHMY01000018">
    <property type="protein sequence ID" value="OGZ35132.1"/>
    <property type="molecule type" value="Genomic_DNA"/>
</dbReference>
<organism evidence="2 3">
    <name type="scientific">Candidatus Portnoybacteria bacterium RIFCSPHIGHO2_01_FULL_40_12b</name>
    <dbReference type="NCBI Taxonomy" id="1801994"/>
    <lineage>
        <taxon>Bacteria</taxon>
        <taxon>Candidatus Portnoyibacteriota</taxon>
    </lineage>
</organism>
<reference evidence="2 3" key="1">
    <citation type="journal article" date="2016" name="Nat. Commun.">
        <title>Thousands of microbial genomes shed light on interconnected biogeochemical processes in an aquifer system.</title>
        <authorList>
            <person name="Anantharaman K."/>
            <person name="Brown C.T."/>
            <person name="Hug L.A."/>
            <person name="Sharon I."/>
            <person name="Castelle C.J."/>
            <person name="Probst A.J."/>
            <person name="Thomas B.C."/>
            <person name="Singh A."/>
            <person name="Wilkins M.J."/>
            <person name="Karaoz U."/>
            <person name="Brodie E.L."/>
            <person name="Williams K.H."/>
            <person name="Hubbard S.S."/>
            <person name="Banfield J.F."/>
        </authorList>
    </citation>
    <scope>NUCLEOTIDE SEQUENCE [LARGE SCALE GENOMIC DNA]</scope>
</reference>
<accession>A0A1G2FBI5</accession>